<dbReference type="EMBL" id="SOZI01000007">
    <property type="protein sequence ID" value="TNY23914.1"/>
    <property type="molecule type" value="Genomic_DNA"/>
</dbReference>
<reference evidence="2 3" key="1">
    <citation type="submission" date="2019-03" db="EMBL/GenBank/DDBJ databases">
        <title>Rhodosporidium diobovatum UCD-FST 08-225 genome sequencing, assembly, and annotation.</title>
        <authorList>
            <person name="Fakankun I.U."/>
            <person name="Fristensky B."/>
            <person name="Levin D.B."/>
        </authorList>
    </citation>
    <scope>NUCLEOTIDE SEQUENCE [LARGE SCALE GENOMIC DNA]</scope>
    <source>
        <strain evidence="2 3">UCD-FST 08-225</strain>
    </source>
</reference>
<feature type="compositionally biased region" description="Low complexity" evidence="1">
    <location>
        <begin position="140"/>
        <end position="155"/>
    </location>
</feature>
<dbReference type="Proteomes" id="UP000311382">
    <property type="component" value="Unassembled WGS sequence"/>
</dbReference>
<keyword evidence="3" id="KW-1185">Reference proteome</keyword>
<feature type="region of interest" description="Disordered" evidence="1">
    <location>
        <begin position="28"/>
        <end position="251"/>
    </location>
</feature>
<accession>A0A5C5G6D6</accession>
<gene>
    <name evidence="2" type="ORF">DMC30DRAFT_260904</name>
</gene>
<evidence type="ECO:0000313" key="3">
    <source>
        <dbReference type="Proteomes" id="UP000311382"/>
    </source>
</evidence>
<name>A0A5C5G6D6_9BASI</name>
<dbReference type="AlphaFoldDB" id="A0A5C5G6D6"/>
<evidence type="ECO:0000256" key="1">
    <source>
        <dbReference type="SAM" id="MobiDB-lite"/>
    </source>
</evidence>
<proteinExistence type="predicted"/>
<feature type="compositionally biased region" description="Low complexity" evidence="1">
    <location>
        <begin position="36"/>
        <end position="54"/>
    </location>
</feature>
<evidence type="ECO:0000313" key="2">
    <source>
        <dbReference type="EMBL" id="TNY23914.1"/>
    </source>
</evidence>
<organism evidence="2 3">
    <name type="scientific">Rhodotorula diobovata</name>
    <dbReference type="NCBI Taxonomy" id="5288"/>
    <lineage>
        <taxon>Eukaryota</taxon>
        <taxon>Fungi</taxon>
        <taxon>Dikarya</taxon>
        <taxon>Basidiomycota</taxon>
        <taxon>Pucciniomycotina</taxon>
        <taxon>Microbotryomycetes</taxon>
        <taxon>Sporidiobolales</taxon>
        <taxon>Sporidiobolaceae</taxon>
        <taxon>Rhodotorula</taxon>
    </lineage>
</organism>
<protein>
    <submittedName>
        <fullName evidence="2">Uncharacterized protein</fullName>
    </submittedName>
</protein>
<comment type="caution">
    <text evidence="2">The sequence shown here is derived from an EMBL/GenBank/DDBJ whole genome shotgun (WGS) entry which is preliminary data.</text>
</comment>
<feature type="compositionally biased region" description="Basic residues" evidence="1">
    <location>
        <begin position="187"/>
        <end position="198"/>
    </location>
</feature>
<sequence length="251" mass="27962">MQWWEERERRVRSEMKASVLSSDICARSPSLSLHNAGRPPTTAAGAPTRATQARPPSPVDPGRAPRRVQPGHQGPRRQGHARVLPSPLGPRLPRPHPRVEASRRRHLLPGSPPRVGRPRTRSRLCLQGQPARRAPRRRPGTQGPRRAPSRAVPQGPRRRRHRPERDGPRPAHRNGPTALQARGPRIPQRRHARAHRSAGVHGAGPRGPERGHPRSLCRLARGAPKRGRRRAPLAAGAARARRRARCHPLRH</sequence>
<feature type="compositionally biased region" description="Basic residues" evidence="1">
    <location>
        <begin position="239"/>
        <end position="251"/>
    </location>
</feature>